<evidence type="ECO:0000259" key="2">
    <source>
        <dbReference type="PROSITE" id="PS50234"/>
    </source>
</evidence>
<reference evidence="3 4" key="1">
    <citation type="journal article" date="2016" name="Int. J. Syst. Evol. Microbiol.">
        <title>Labrenzia salina sp. nov., isolated from the rhizosphere of the halophyte Arthrocnemum macrostachyum.</title>
        <authorList>
            <person name="Camacho M."/>
            <person name="Redondo-Gomez S."/>
            <person name="Rodriguez-Llorente I."/>
            <person name="Rohde M."/>
            <person name="Sproer C."/>
            <person name="Schumann P."/>
            <person name="Klenk H.P."/>
            <person name="Montero-Calasanz M.D.C."/>
        </authorList>
    </citation>
    <scope>NUCLEOTIDE SEQUENCE [LARGE SCALE GENOMIC DNA]</scope>
    <source>
        <strain evidence="3 4">DSM 29163</strain>
    </source>
</reference>
<dbReference type="RefSeq" id="WP_265962713.1">
    <property type="nucleotide sequence ID" value="NZ_JAPEVI010000003.1"/>
</dbReference>
<feature type="domain" description="VWFA" evidence="2">
    <location>
        <begin position="25"/>
        <end position="204"/>
    </location>
</feature>
<accession>A0ABT3R1S4</accession>
<evidence type="ECO:0000313" key="3">
    <source>
        <dbReference type="EMBL" id="MCX2723041.1"/>
    </source>
</evidence>
<dbReference type="Gene3D" id="3.40.50.410">
    <property type="entry name" value="von Willebrand factor, type A domain"/>
    <property type="match status" value="1"/>
</dbReference>
<feature type="signal peptide" evidence="1">
    <location>
        <begin position="1"/>
        <end position="22"/>
    </location>
</feature>
<dbReference type="Pfam" id="PF13519">
    <property type="entry name" value="VWA_2"/>
    <property type="match status" value="1"/>
</dbReference>
<evidence type="ECO:0000256" key="1">
    <source>
        <dbReference type="SAM" id="SignalP"/>
    </source>
</evidence>
<dbReference type="EMBL" id="JAPEVI010000003">
    <property type="protein sequence ID" value="MCX2723041.1"/>
    <property type="molecule type" value="Genomic_DNA"/>
</dbReference>
<sequence length="757" mass="81346">MKRTVFAVVTVAGLFLGSHAHALDDVMVVFDGSNSMWGQIDGIAKIEIARDAMESLMGDWTAQTNLGLMAYGHRREADCSDIETIIPPGRVDPSEFLSRVRQITPRGKTPLSAAIEKAADELAFRDNPATVVVISDGIESCERDPCALANDLERAGIGFTAHVIGFGLDSEEEQESLACIAEQTGGRFIAASDASGLQGALGEVSAAVASAPEPKPEPEPEPEFEVSVDAPETALAGSSIEVTWSAPVDRRDLITIVPAGADEDEVGNHVRVKDDTSSGLRVPGETGLYEVRYVLDEGRRTLAAAPVEVTEPEVRVEAPETALAGSSIEVTWSAPVDRRDLITIVPAGADEDEVGNHVRVKDDNSSGLRVPGETGLYEVRYVLDEGRRTLAAAPIEVTEPEVHVEAPETALAGSSIEVSWSTATDRRDLITIVPADADEDEVGNHVRVKDDTSSGLRVPGEAGFYEVRYVLDEGRRTLTAAPIEVTEPEVSVDAPETALAGSSIEVTWSTATDRRDLITIVPAGADEDEVGNHVRVKDDNSSGLRVPGETGLYEVRYVLDEGRRTLAATPVEVTEPAVQLTATETVRANGEISVRWEGDTNGRDIVTIVPMGSEEGEVKGHKRVRDRTEATLRAPKETGVYEVRFVLEEGRRTLARATVEVIAEDAALDRGGSLDVPDTAAPGETVQVGWSSSSASQRQRIALARRDQSDFTWIEVEQADNEPPRAFTMPEEPGTYEFRLLDLAGPAVLSRAIIEVQ</sequence>
<comment type="caution">
    <text evidence="3">The sequence shown here is derived from an EMBL/GenBank/DDBJ whole genome shotgun (WGS) entry which is preliminary data.</text>
</comment>
<dbReference type="InterPro" id="IPR036465">
    <property type="entry name" value="vWFA_dom_sf"/>
</dbReference>
<organism evidence="3 4">
    <name type="scientific">Roseibium salinum</name>
    <dbReference type="NCBI Taxonomy" id="1604349"/>
    <lineage>
        <taxon>Bacteria</taxon>
        <taxon>Pseudomonadati</taxon>
        <taxon>Pseudomonadota</taxon>
        <taxon>Alphaproteobacteria</taxon>
        <taxon>Hyphomicrobiales</taxon>
        <taxon>Stappiaceae</taxon>
        <taxon>Roseibium</taxon>
    </lineage>
</organism>
<proteinExistence type="predicted"/>
<dbReference type="SMART" id="SM00327">
    <property type="entry name" value="VWA"/>
    <property type="match status" value="1"/>
</dbReference>
<dbReference type="Proteomes" id="UP001300261">
    <property type="component" value="Unassembled WGS sequence"/>
</dbReference>
<keyword evidence="1" id="KW-0732">Signal</keyword>
<feature type="chain" id="PRO_5045839760" evidence="1">
    <location>
        <begin position="23"/>
        <end position="757"/>
    </location>
</feature>
<evidence type="ECO:0000313" key="4">
    <source>
        <dbReference type="Proteomes" id="UP001300261"/>
    </source>
</evidence>
<dbReference type="PROSITE" id="PS50234">
    <property type="entry name" value="VWFA"/>
    <property type="match status" value="1"/>
</dbReference>
<dbReference type="SUPFAM" id="SSF53300">
    <property type="entry name" value="vWA-like"/>
    <property type="match status" value="1"/>
</dbReference>
<protein>
    <submittedName>
        <fullName evidence="3">VWA domain-containing protein</fullName>
    </submittedName>
</protein>
<dbReference type="InterPro" id="IPR002035">
    <property type="entry name" value="VWF_A"/>
</dbReference>
<gene>
    <name evidence="3" type="ORF">ON753_11755</name>
</gene>
<name>A0ABT3R1S4_9HYPH</name>
<keyword evidence="4" id="KW-1185">Reference proteome</keyword>